<dbReference type="AlphaFoldDB" id="A0A268AF18"/>
<dbReference type="Proteomes" id="UP000216013">
    <property type="component" value="Unassembled WGS sequence"/>
</dbReference>
<dbReference type="Pfam" id="PF05120">
    <property type="entry name" value="GvpG"/>
    <property type="match status" value="1"/>
</dbReference>
<evidence type="ECO:0000313" key="1">
    <source>
        <dbReference type="EMBL" id="PAD22699.1"/>
    </source>
</evidence>
<dbReference type="InterPro" id="IPR007804">
    <property type="entry name" value="GvpG"/>
</dbReference>
<name>A0A268AF18_9BACI</name>
<gene>
    <name evidence="1" type="ORF">CHH64_03030</name>
</gene>
<organism evidence="1 2">
    <name type="scientific">Terribacillus saccharophilus</name>
    <dbReference type="NCBI Taxonomy" id="361277"/>
    <lineage>
        <taxon>Bacteria</taxon>
        <taxon>Bacillati</taxon>
        <taxon>Bacillota</taxon>
        <taxon>Bacilli</taxon>
        <taxon>Bacillales</taxon>
        <taxon>Bacillaceae</taxon>
        <taxon>Terribacillus</taxon>
    </lineage>
</organism>
<reference evidence="1 2" key="1">
    <citation type="submission" date="2017-07" db="EMBL/GenBank/DDBJ databases">
        <title>Isolation and whole genome analysis of endospore-forming bacteria from heroin.</title>
        <authorList>
            <person name="Kalinowski J."/>
            <person name="Ahrens B."/>
            <person name="Al-Dilaimi A."/>
            <person name="Winkler A."/>
            <person name="Wibberg D."/>
            <person name="Schleenbecker U."/>
            <person name="Ruckert C."/>
            <person name="Wolfel R."/>
            <person name="Grass G."/>
        </authorList>
    </citation>
    <scope>NUCLEOTIDE SEQUENCE [LARGE SCALE GENOMIC DNA]</scope>
    <source>
        <strain evidence="1 2">7528</strain>
    </source>
</reference>
<proteinExistence type="predicted"/>
<dbReference type="EMBL" id="NPBV01000002">
    <property type="protein sequence ID" value="PAD22699.1"/>
    <property type="molecule type" value="Genomic_DNA"/>
</dbReference>
<protein>
    <submittedName>
        <fullName evidence="1">Gas vesicle protein GvpG</fullName>
    </submittedName>
</protein>
<evidence type="ECO:0000313" key="2">
    <source>
        <dbReference type="Proteomes" id="UP000216013"/>
    </source>
</evidence>
<accession>A0A268AF18</accession>
<comment type="caution">
    <text evidence="1">The sequence shown here is derived from an EMBL/GenBank/DDBJ whole genome shotgun (WGS) entry which is preliminary data.</text>
</comment>
<dbReference type="RefSeq" id="WP_095229029.1">
    <property type="nucleotide sequence ID" value="NZ_NPBD01000007.1"/>
</dbReference>
<sequence>MIPFLVSAPIKLLIKIGQKIKDEADKEYFDISAIQQKLIQLQMLYELEEISEEAYKEKEQELLLRYEVAKQRELDEWEKLAEEEEDKG</sequence>